<dbReference type="GO" id="GO:0140359">
    <property type="term" value="F:ABC-type transporter activity"/>
    <property type="evidence" value="ECO:0007669"/>
    <property type="project" value="InterPro"/>
</dbReference>
<evidence type="ECO:0000313" key="16">
    <source>
        <dbReference type="Proteomes" id="UP000032141"/>
    </source>
</evidence>
<dbReference type="InterPro" id="IPR036640">
    <property type="entry name" value="ABC1_TM_sf"/>
</dbReference>
<keyword evidence="5" id="KW-0677">Repeat</keyword>
<keyword evidence="3" id="KW-0813">Transport</keyword>
<name>A0A0D3C956_BRAOL</name>
<sequence>MQPSDVSATVAEKKEKEKKRPSVSVFKLFSFADFYDCVLMTLGSIGACIHGASVPVFFIFFGKLINIIGLAYLFPQEASHKVAKYSLDFVYLSVAILFSSWLEVACWMHTGERQAAKIRKAYLRSMLSQDTSLFDTESSTGEVISAITSDILVVQDALSEKVGNFLHCMSRFTAGFAIGFASVWQISLVTLSIVPLIAVAGGIYAYVSTGFLSSVRKSYVKAGEIAEEVIGNVRTVQAFTGEEKAVKSYGEALENTYTYGRKAGLAKGLGLGSMHCVLFLSWALLVWFTSIIVHKGIANGGESFTTMLNVVIAGLSLGQAAPDISTFVRARAAAYPIFQMIERNKEVKTGRILGKVEGEIQFRDVTFTYPSRPDVVIFDKLNLVIPAGKVVALVGGSGSGKSTVISMIERFYEPTDGVVLLDGNDIRYLDLKWLRGHIGLVNQEPALFATTIRENIMYGKDDATDEEITRAVTLSEAISSINKLPDGLETQVGERGVQLSGGQKQRITISRAILKNPSILLLDEATSALDAESEKSVQKALDKVMVGRTTVVVAHRLSTVRNADIIAVVHGGNIIESGSHDELISNPDGAYSSLLRIQEAANPNLNHTPNLPVSKEPLPERPITKTDLCSMDQSGNQQDTTRNGKVTLGRLYSMIRPDWKYGLLGLFGSLVAGSQMPLFALGISQALVSYYMDWETTQKEVKRISILFCCASVITVISHAIEHATFGIMGERLTLRVRQMMFSGDGCYIMYIIPTRLHQERCIKLLWMLHLIVGLSP</sequence>
<organism evidence="15 16">
    <name type="scientific">Brassica oleracea var. oleracea</name>
    <dbReference type="NCBI Taxonomy" id="109376"/>
    <lineage>
        <taxon>Eukaryota</taxon>
        <taxon>Viridiplantae</taxon>
        <taxon>Streptophyta</taxon>
        <taxon>Embryophyta</taxon>
        <taxon>Tracheophyta</taxon>
        <taxon>Spermatophyta</taxon>
        <taxon>Magnoliopsida</taxon>
        <taxon>eudicotyledons</taxon>
        <taxon>Gunneridae</taxon>
        <taxon>Pentapetalae</taxon>
        <taxon>rosids</taxon>
        <taxon>malvids</taxon>
        <taxon>Brassicales</taxon>
        <taxon>Brassicaceae</taxon>
        <taxon>Brassiceae</taxon>
        <taxon>Brassica</taxon>
    </lineage>
</organism>
<dbReference type="Gene3D" id="3.40.50.300">
    <property type="entry name" value="P-loop containing nucleotide triphosphate hydrolases"/>
    <property type="match status" value="1"/>
</dbReference>
<dbReference type="AlphaFoldDB" id="A0A0D3C956"/>
<dbReference type="HOGENOM" id="CLU_000604_84_3_1"/>
<dbReference type="SMART" id="SM00382">
    <property type="entry name" value="AAA"/>
    <property type="match status" value="1"/>
</dbReference>
<feature type="transmembrane region" description="Helical" evidence="12">
    <location>
        <begin position="168"/>
        <end position="187"/>
    </location>
</feature>
<dbReference type="GO" id="GO:0005886">
    <property type="term" value="C:plasma membrane"/>
    <property type="evidence" value="ECO:0007669"/>
    <property type="project" value="UniProtKB-SubCell"/>
</dbReference>
<dbReference type="PANTHER" id="PTHR24222:SF62">
    <property type="entry name" value="ABC TRANSPORTER B FAMILY MEMBER 2"/>
    <property type="match status" value="1"/>
</dbReference>
<dbReference type="CDD" id="cd18577">
    <property type="entry name" value="ABC_6TM_Pgp_ABCB1_D1_like"/>
    <property type="match status" value="1"/>
</dbReference>
<feature type="transmembrane region" description="Helical" evidence="12">
    <location>
        <begin position="661"/>
        <end position="684"/>
    </location>
</feature>
<comment type="subcellular location">
    <subcellularLocation>
        <location evidence="1">Cell membrane</location>
        <topology evidence="1">Multi-pass membrane protein</topology>
    </subcellularLocation>
</comment>
<evidence type="ECO:0000256" key="2">
    <source>
        <dbReference type="ARBA" id="ARBA00007577"/>
    </source>
</evidence>
<dbReference type="Pfam" id="PF00664">
    <property type="entry name" value="ABC_membrane"/>
    <property type="match status" value="1"/>
</dbReference>
<feature type="transmembrane region" description="Helical" evidence="12">
    <location>
        <begin position="89"/>
        <end position="110"/>
    </location>
</feature>
<dbReference type="eggNOG" id="KOG0055">
    <property type="taxonomic scope" value="Eukaryota"/>
</dbReference>
<protein>
    <submittedName>
        <fullName evidence="15">Uncharacterized protein</fullName>
    </submittedName>
</protein>
<dbReference type="CDD" id="cd03249">
    <property type="entry name" value="ABC_MTABC3_MDL1_MDL2"/>
    <property type="match status" value="1"/>
</dbReference>
<dbReference type="InterPro" id="IPR011527">
    <property type="entry name" value="ABC1_TM_dom"/>
</dbReference>
<dbReference type="SUPFAM" id="SSF52540">
    <property type="entry name" value="P-loop containing nucleoside triphosphate hydrolases"/>
    <property type="match status" value="1"/>
</dbReference>
<dbReference type="SUPFAM" id="SSF90123">
    <property type="entry name" value="ABC transporter transmembrane region"/>
    <property type="match status" value="2"/>
</dbReference>
<dbReference type="InterPro" id="IPR003593">
    <property type="entry name" value="AAA+_ATPase"/>
</dbReference>
<evidence type="ECO:0000256" key="12">
    <source>
        <dbReference type="SAM" id="Phobius"/>
    </source>
</evidence>
<dbReference type="InterPro" id="IPR003439">
    <property type="entry name" value="ABC_transporter-like_ATP-bd"/>
</dbReference>
<dbReference type="FunFam" id="1.20.1560.10:FF:000029">
    <property type="entry name" value="ABC transporter B family member 1"/>
    <property type="match status" value="1"/>
</dbReference>
<proteinExistence type="inferred from homology"/>
<dbReference type="InterPro" id="IPR017871">
    <property type="entry name" value="ABC_transporter-like_CS"/>
</dbReference>
<evidence type="ECO:0000256" key="1">
    <source>
        <dbReference type="ARBA" id="ARBA00004651"/>
    </source>
</evidence>
<dbReference type="PANTHER" id="PTHR24222">
    <property type="entry name" value="ABC TRANSPORTER B FAMILY"/>
    <property type="match status" value="1"/>
</dbReference>
<dbReference type="Pfam" id="PF00005">
    <property type="entry name" value="ABC_tran"/>
    <property type="match status" value="1"/>
</dbReference>
<feature type="domain" description="ABC transporter" evidence="13">
    <location>
        <begin position="360"/>
        <end position="596"/>
    </location>
</feature>
<accession>A0A0D3C956</accession>
<evidence type="ECO:0000256" key="6">
    <source>
        <dbReference type="ARBA" id="ARBA00022741"/>
    </source>
</evidence>
<keyword evidence="6" id="KW-0547">Nucleotide-binding</keyword>
<comment type="similarity">
    <text evidence="2">Belongs to the ABC transporter superfamily. ABCB family. Multidrug resistance exporter (TC 3.A.1.201) subfamily.</text>
</comment>
<evidence type="ECO:0000256" key="11">
    <source>
        <dbReference type="SAM" id="MobiDB-lite"/>
    </source>
</evidence>
<feature type="transmembrane region" description="Helical" evidence="12">
    <location>
        <begin position="56"/>
        <end position="74"/>
    </location>
</feature>
<dbReference type="Gene3D" id="1.20.1560.10">
    <property type="entry name" value="ABC transporter type 1, transmembrane domain"/>
    <property type="match status" value="1"/>
</dbReference>
<feature type="region of interest" description="Disordered" evidence="11">
    <location>
        <begin position="603"/>
        <end position="642"/>
    </location>
</feature>
<dbReference type="EnsemblPlants" id="Bo5g012230.1">
    <property type="protein sequence ID" value="Bo5g012230.1"/>
    <property type="gene ID" value="Bo5g012230"/>
</dbReference>
<dbReference type="PROSITE" id="PS00211">
    <property type="entry name" value="ABC_TRANSPORTER_1"/>
    <property type="match status" value="1"/>
</dbReference>
<evidence type="ECO:0000256" key="7">
    <source>
        <dbReference type="ARBA" id="ARBA00022840"/>
    </source>
</evidence>
<evidence type="ECO:0000256" key="8">
    <source>
        <dbReference type="ARBA" id="ARBA00022989"/>
    </source>
</evidence>
<feature type="compositionally biased region" description="Polar residues" evidence="11">
    <location>
        <begin position="631"/>
        <end position="642"/>
    </location>
</feature>
<evidence type="ECO:0000256" key="10">
    <source>
        <dbReference type="ARBA" id="ARBA00023180"/>
    </source>
</evidence>
<feature type="domain" description="ABC transmembrane type-1" evidence="14">
    <location>
        <begin position="42"/>
        <end position="329"/>
    </location>
</feature>
<dbReference type="PROSITE" id="PS50929">
    <property type="entry name" value="ABC_TM1F"/>
    <property type="match status" value="1"/>
</dbReference>
<keyword evidence="7" id="KW-0067">ATP-binding</keyword>
<dbReference type="GO" id="GO:0016887">
    <property type="term" value="F:ATP hydrolysis activity"/>
    <property type="evidence" value="ECO:0007669"/>
    <property type="project" value="InterPro"/>
</dbReference>
<dbReference type="InterPro" id="IPR027417">
    <property type="entry name" value="P-loop_NTPase"/>
</dbReference>
<evidence type="ECO:0000256" key="9">
    <source>
        <dbReference type="ARBA" id="ARBA00023136"/>
    </source>
</evidence>
<keyword evidence="4 12" id="KW-0812">Transmembrane</keyword>
<keyword evidence="16" id="KW-1185">Reference proteome</keyword>
<dbReference type="GO" id="GO:0005524">
    <property type="term" value="F:ATP binding"/>
    <property type="evidence" value="ECO:0007669"/>
    <property type="project" value="UniProtKB-KW"/>
</dbReference>
<reference evidence="15" key="2">
    <citation type="submission" date="2015-03" db="UniProtKB">
        <authorList>
            <consortium name="EnsemblPlants"/>
        </authorList>
    </citation>
    <scope>IDENTIFICATION</scope>
</reference>
<keyword evidence="9 12" id="KW-0472">Membrane</keyword>
<evidence type="ECO:0000259" key="13">
    <source>
        <dbReference type="PROSITE" id="PS50893"/>
    </source>
</evidence>
<feature type="transmembrane region" description="Helical" evidence="12">
    <location>
        <begin position="193"/>
        <end position="212"/>
    </location>
</feature>
<dbReference type="FunFam" id="3.40.50.300:FF:000205">
    <property type="entry name" value="ABC transporter B family member 4"/>
    <property type="match status" value="1"/>
</dbReference>
<reference evidence="15 16" key="1">
    <citation type="journal article" date="2014" name="Genome Biol.">
        <title>Transcriptome and methylome profiling reveals relics of genome dominance in the mesopolyploid Brassica oleracea.</title>
        <authorList>
            <person name="Parkin I.A."/>
            <person name="Koh C."/>
            <person name="Tang H."/>
            <person name="Robinson S.J."/>
            <person name="Kagale S."/>
            <person name="Clarke W.E."/>
            <person name="Town C.D."/>
            <person name="Nixon J."/>
            <person name="Krishnakumar V."/>
            <person name="Bidwell S.L."/>
            <person name="Denoeud F."/>
            <person name="Belcram H."/>
            <person name="Links M.G."/>
            <person name="Just J."/>
            <person name="Clarke C."/>
            <person name="Bender T."/>
            <person name="Huebert T."/>
            <person name="Mason A.S."/>
            <person name="Pires J.C."/>
            <person name="Barker G."/>
            <person name="Moore J."/>
            <person name="Walley P.G."/>
            <person name="Manoli S."/>
            <person name="Batley J."/>
            <person name="Edwards D."/>
            <person name="Nelson M.N."/>
            <person name="Wang X."/>
            <person name="Paterson A.H."/>
            <person name="King G."/>
            <person name="Bancroft I."/>
            <person name="Chalhoub B."/>
            <person name="Sharpe A.G."/>
        </authorList>
    </citation>
    <scope>NUCLEOTIDE SEQUENCE</scope>
    <source>
        <strain evidence="15 16">cv. TO1000</strain>
    </source>
</reference>
<keyword evidence="8 12" id="KW-1133">Transmembrane helix</keyword>
<evidence type="ECO:0000259" key="14">
    <source>
        <dbReference type="PROSITE" id="PS50929"/>
    </source>
</evidence>
<evidence type="ECO:0000313" key="15">
    <source>
        <dbReference type="EnsemblPlants" id="Bo5g012230.1"/>
    </source>
</evidence>
<dbReference type="OMA" id="MIRENIM"/>
<dbReference type="Proteomes" id="UP000032141">
    <property type="component" value="Chromosome C5"/>
</dbReference>
<feature type="transmembrane region" description="Helical" evidence="12">
    <location>
        <begin position="269"/>
        <end position="292"/>
    </location>
</feature>
<evidence type="ECO:0000256" key="4">
    <source>
        <dbReference type="ARBA" id="ARBA00022692"/>
    </source>
</evidence>
<dbReference type="Gramene" id="Bo5g012230.1">
    <property type="protein sequence ID" value="Bo5g012230.1"/>
    <property type="gene ID" value="Bo5g012230"/>
</dbReference>
<dbReference type="InterPro" id="IPR039421">
    <property type="entry name" value="Type_1_exporter"/>
</dbReference>
<dbReference type="PROSITE" id="PS50893">
    <property type="entry name" value="ABC_TRANSPORTER_2"/>
    <property type="match status" value="1"/>
</dbReference>
<feature type="transmembrane region" description="Helical" evidence="12">
    <location>
        <begin position="704"/>
        <end position="730"/>
    </location>
</feature>
<keyword evidence="10" id="KW-0325">Glycoprotein</keyword>
<evidence type="ECO:0000256" key="5">
    <source>
        <dbReference type="ARBA" id="ARBA00022737"/>
    </source>
</evidence>
<evidence type="ECO:0000256" key="3">
    <source>
        <dbReference type="ARBA" id="ARBA00022448"/>
    </source>
</evidence>